<dbReference type="Gene3D" id="3.30.360.10">
    <property type="entry name" value="Dihydrodipicolinate Reductase, domain 2"/>
    <property type="match status" value="1"/>
</dbReference>
<dbReference type="AlphaFoldDB" id="A0A4U0NHD4"/>
<evidence type="ECO:0000313" key="4">
    <source>
        <dbReference type="EMBL" id="TJZ53605.1"/>
    </source>
</evidence>
<evidence type="ECO:0000259" key="2">
    <source>
        <dbReference type="Pfam" id="PF01408"/>
    </source>
</evidence>
<reference evidence="4 5" key="1">
    <citation type="submission" date="2019-04" db="EMBL/GenBank/DDBJ databases">
        <title>Sphingobacterium olei sp. nov., isolated from oil-contaminated soil.</title>
        <authorList>
            <person name="Liu B."/>
        </authorList>
    </citation>
    <scope>NUCLEOTIDE SEQUENCE [LARGE SCALE GENOMIC DNA]</scope>
    <source>
        <strain evidence="4 5">HAL-9</strain>
    </source>
</reference>
<dbReference type="SUPFAM" id="SSF51735">
    <property type="entry name" value="NAD(P)-binding Rossmann-fold domains"/>
    <property type="match status" value="1"/>
</dbReference>
<dbReference type="InterPro" id="IPR000683">
    <property type="entry name" value="Gfo/Idh/MocA-like_OxRdtase_N"/>
</dbReference>
<gene>
    <name evidence="4" type="ORF">FAZ15_16355</name>
</gene>
<dbReference type="InterPro" id="IPR051450">
    <property type="entry name" value="Gfo/Idh/MocA_Oxidoreductases"/>
</dbReference>
<feature type="domain" description="Gfo/Idh/MocA-like oxidoreductase N-terminal" evidence="2">
    <location>
        <begin position="31"/>
        <end position="149"/>
    </location>
</feature>
<dbReference type="Pfam" id="PF22725">
    <property type="entry name" value="GFO_IDH_MocA_C3"/>
    <property type="match status" value="1"/>
</dbReference>
<dbReference type="Pfam" id="PF01408">
    <property type="entry name" value="GFO_IDH_MocA"/>
    <property type="match status" value="1"/>
</dbReference>
<evidence type="ECO:0000256" key="1">
    <source>
        <dbReference type="SAM" id="SignalP"/>
    </source>
</evidence>
<dbReference type="OrthoDB" id="9815825at2"/>
<comment type="caution">
    <text evidence="4">The sequence shown here is derived from an EMBL/GenBank/DDBJ whole genome shotgun (WGS) entry which is preliminary data.</text>
</comment>
<evidence type="ECO:0000313" key="5">
    <source>
        <dbReference type="Proteomes" id="UP000306808"/>
    </source>
</evidence>
<dbReference type="Gene3D" id="3.40.50.720">
    <property type="entry name" value="NAD(P)-binding Rossmann-like Domain"/>
    <property type="match status" value="1"/>
</dbReference>
<organism evidence="4 5">
    <name type="scientific">Sphingobacterium olei</name>
    <dbReference type="NCBI Taxonomy" id="2571155"/>
    <lineage>
        <taxon>Bacteria</taxon>
        <taxon>Pseudomonadati</taxon>
        <taxon>Bacteroidota</taxon>
        <taxon>Sphingobacteriia</taxon>
        <taxon>Sphingobacteriales</taxon>
        <taxon>Sphingobacteriaceae</taxon>
        <taxon>Sphingobacterium</taxon>
    </lineage>
</organism>
<protein>
    <submittedName>
        <fullName evidence="4">Gfo/Idh/MocA family oxidoreductase</fullName>
    </submittedName>
</protein>
<sequence length="370" mass="41194">MIVTVKKSLLTALCSLLFFMAFAQSKPTRIGIDGLTHAHVHGALQHIRKANAAIEIVGIAEPNKDLARRLATQYGFDMHIVYDSVEEMIEKTKPEGVMAFNSIYQHLSTVKACAPRGIHVMVEKPLAVNMNHAIEMATLARAHNILLLTNYETTWYPSNQKLYNMVENDNAIGALRKVVICDGHEGPKEIGCNQEFLDWLTDPVQNGGGAVIDFGCYGANLMTWLMKNERPLSVSATLNQIKPHIYPHVDDEATIVVKYPKAQAIIQGSWNWPFSRKDMEAYGVHGYIKALDGNNISYRLKNQKSETPTRLSSESIPFDNPFNYFSAAIHNEVDVSAEDLSSLENNLIVIEILDAARESARTGKVIDLSL</sequence>
<evidence type="ECO:0000259" key="3">
    <source>
        <dbReference type="Pfam" id="PF22725"/>
    </source>
</evidence>
<name>A0A4U0NHD4_9SPHI</name>
<dbReference type="InterPro" id="IPR036291">
    <property type="entry name" value="NAD(P)-bd_dom_sf"/>
</dbReference>
<dbReference type="InterPro" id="IPR055170">
    <property type="entry name" value="GFO_IDH_MocA-like_dom"/>
</dbReference>
<dbReference type="PANTHER" id="PTHR43377:SF1">
    <property type="entry name" value="BILIVERDIN REDUCTASE A"/>
    <property type="match status" value="1"/>
</dbReference>
<dbReference type="Proteomes" id="UP000306808">
    <property type="component" value="Unassembled WGS sequence"/>
</dbReference>
<feature type="domain" description="GFO/IDH/MocA-like oxidoreductase" evidence="3">
    <location>
        <begin position="169"/>
        <end position="288"/>
    </location>
</feature>
<dbReference type="SUPFAM" id="SSF55347">
    <property type="entry name" value="Glyceraldehyde-3-phosphate dehydrogenase-like, C-terminal domain"/>
    <property type="match status" value="1"/>
</dbReference>
<feature type="chain" id="PRO_5021019384" evidence="1">
    <location>
        <begin position="24"/>
        <end position="370"/>
    </location>
</feature>
<proteinExistence type="predicted"/>
<keyword evidence="1" id="KW-0732">Signal</keyword>
<dbReference type="EMBL" id="SUME01000007">
    <property type="protein sequence ID" value="TJZ53605.1"/>
    <property type="molecule type" value="Genomic_DNA"/>
</dbReference>
<keyword evidence="5" id="KW-1185">Reference proteome</keyword>
<accession>A0A4U0NHD4</accession>
<dbReference type="GO" id="GO:0000166">
    <property type="term" value="F:nucleotide binding"/>
    <property type="evidence" value="ECO:0007669"/>
    <property type="project" value="InterPro"/>
</dbReference>
<dbReference type="PANTHER" id="PTHR43377">
    <property type="entry name" value="BILIVERDIN REDUCTASE A"/>
    <property type="match status" value="1"/>
</dbReference>
<feature type="signal peptide" evidence="1">
    <location>
        <begin position="1"/>
        <end position="23"/>
    </location>
</feature>